<keyword evidence="3" id="KW-1185">Reference proteome</keyword>
<proteinExistence type="predicted"/>
<name>A0ABQ5DLK7_9ASTR</name>
<organism evidence="2 3">
    <name type="scientific">Tanacetum coccineum</name>
    <dbReference type="NCBI Taxonomy" id="301880"/>
    <lineage>
        <taxon>Eukaryota</taxon>
        <taxon>Viridiplantae</taxon>
        <taxon>Streptophyta</taxon>
        <taxon>Embryophyta</taxon>
        <taxon>Tracheophyta</taxon>
        <taxon>Spermatophyta</taxon>
        <taxon>Magnoliopsida</taxon>
        <taxon>eudicotyledons</taxon>
        <taxon>Gunneridae</taxon>
        <taxon>Pentapetalae</taxon>
        <taxon>asterids</taxon>
        <taxon>campanulids</taxon>
        <taxon>Asterales</taxon>
        <taxon>Asteraceae</taxon>
        <taxon>Asteroideae</taxon>
        <taxon>Anthemideae</taxon>
        <taxon>Anthemidinae</taxon>
        <taxon>Tanacetum</taxon>
    </lineage>
</organism>
<evidence type="ECO:0000313" key="2">
    <source>
        <dbReference type="EMBL" id="GJT39272.1"/>
    </source>
</evidence>
<evidence type="ECO:0000256" key="1">
    <source>
        <dbReference type="SAM" id="MobiDB-lite"/>
    </source>
</evidence>
<dbReference type="EMBL" id="BQNB010015373">
    <property type="protein sequence ID" value="GJT39272.1"/>
    <property type="molecule type" value="Genomic_DNA"/>
</dbReference>
<dbReference type="Pfam" id="PF14223">
    <property type="entry name" value="Retrotran_gag_2"/>
    <property type="match status" value="1"/>
</dbReference>
<sequence length="1522" mass="175326">MTTPITTSTTDSQMHNNIMAGGSRDHPPMLAIGRYTQWQSRFLRYIDTRPNGDALRKCILEGPYTPSIVTIPAVPATNDSTGEAIHFLLTRIGDEIYSTVDACKTAHEIKFTSHNGESMESYYSRFYKMMNEMIRNNLTVTMMQIKVQFLQQLQPEWSRFVTIVKQQLDLDTVSYHKLFDVLKQYQKEVNEIHIYKPTNNNLRTSSNSKNKNVDTSPRYKNDNQTGQFGNQRTVTVAGARETVQYDAEYNMFDNERQYSEKPESISNTCVVEKVDSNVILDSLDMCDNDIQTDQNAVKCDDKHVALANLIANLKLDNSGKSNSIQDSCLIPLQNKQTELETYKTLNDKLECLIKEKTKVITDLKLKEEKDIDKMISMEKQLKFLNEIVYKRNQSIQTIHMLAPKIPYDTSDPANRFVLDREETLTLEKESRSKLNKDLEKHSHDHFRAPTAHDMEILIKTCLMPLALKKQNNSFKFVHELKQEMHADLKYVESLEKEIDELEYDKAEFSNMYDILLQECVSTDVMYSYLHSLSDLDAHTELQCLYLHKVKECKCLAQKLLKQTKIVKQVKNDTVCKEKASNVFLKEREQYFKIQDLKVQLQDKNISKSELKKLIEKRKGKSVETKFDKPFVVRQPIVQRIPKPSVLGKLTPFSDSLEKKSFSKTKSVPKTNVLEGLSKPVTTQILPQTERQAVRNINVIKLGMYRIDTRTTQTRAPQFSSRNTNPHVSTSIGVIHITNVSRPKLKSTQMKDKAAGFENRPPMLNKENYVPRSSRLLWYDKSRPNGKLIYNSIMNGPYVRRMIPEPGDAYREVPVEADDQAIQTILLDLPKDIYAVVDSCETAQEIWLRVQQMMKSSDIRIQEKKAKLFNEWEMFTSTDGESIKSFYHRFSKLMNDFKRNKHFPEKIVSNLKFLNNLQPQWSRHVTIVHQTKDLNTADYTQLYDFLKYNQKEVNDLRAERLAKTHDPLNSNRNGNVVAAQVEGDAIGNNVRPRRRDVAYLQYQLLIAQKEEAGIQIHAEEFNLMASAADLDEIEEVNANCILMANLQQASTSGTQTDKAPVYNSDGSTELLEPIPEPHQVQQHDSNVIYEVSSVEQDGGTVDHHPSTIEETRAYFESLYNNLAIEVEKVNSINRKMKETNVDLTTELARYKNQEKCFKISQEKYDKLERCYQKSVYQEQCLTEKINALHLSSEAANLFETLKSLGKKKLMESLAKRTRTLELEIETSLRAVVRRVDNIAKRTRTATSHRSNTMIDRVHYGLRVVATSIKMLSRRNTIVYPNLLWCVELGLAPKHMTGNLKLLINFVWKFLGTVRFGNDHVAAILGFGDLQWGNILITSGLFRLRAWRHNILRTQILLIVPSTIQLKKNQLKVNWIYCSKAMFMMIYWCVNVFCSKECSGCSSTTASSDSNGKLQQLLTQHRHQQILLLSYNIVQILLRSVDDARNIKQHGSPSGTSDRRTSRQFDKDITAIPMSECECYALSSRALKHCEPKNVKEAMTDPYGLESMARKSFLQFRRLDVWGV</sequence>
<evidence type="ECO:0000313" key="3">
    <source>
        <dbReference type="Proteomes" id="UP001151760"/>
    </source>
</evidence>
<accession>A0ABQ5DLK7</accession>
<evidence type="ECO:0008006" key="4">
    <source>
        <dbReference type="Google" id="ProtNLM"/>
    </source>
</evidence>
<feature type="compositionally biased region" description="Low complexity" evidence="1">
    <location>
        <begin position="1"/>
        <end position="10"/>
    </location>
</feature>
<reference evidence="2" key="1">
    <citation type="journal article" date="2022" name="Int. J. Mol. Sci.">
        <title>Draft Genome of Tanacetum Coccineum: Genomic Comparison of Closely Related Tanacetum-Family Plants.</title>
        <authorList>
            <person name="Yamashiro T."/>
            <person name="Shiraishi A."/>
            <person name="Nakayama K."/>
            <person name="Satake H."/>
        </authorList>
    </citation>
    <scope>NUCLEOTIDE SEQUENCE</scope>
</reference>
<feature type="compositionally biased region" description="Polar residues" evidence="1">
    <location>
        <begin position="198"/>
        <end position="215"/>
    </location>
</feature>
<comment type="caution">
    <text evidence="2">The sequence shown here is derived from an EMBL/GenBank/DDBJ whole genome shotgun (WGS) entry which is preliminary data.</text>
</comment>
<gene>
    <name evidence="2" type="ORF">Tco_0939137</name>
</gene>
<feature type="region of interest" description="Disordered" evidence="1">
    <location>
        <begin position="198"/>
        <end position="230"/>
    </location>
</feature>
<dbReference type="Proteomes" id="UP001151760">
    <property type="component" value="Unassembled WGS sequence"/>
</dbReference>
<feature type="region of interest" description="Disordered" evidence="1">
    <location>
        <begin position="1"/>
        <end position="23"/>
    </location>
</feature>
<reference evidence="2" key="2">
    <citation type="submission" date="2022-01" db="EMBL/GenBank/DDBJ databases">
        <authorList>
            <person name="Yamashiro T."/>
            <person name="Shiraishi A."/>
            <person name="Satake H."/>
            <person name="Nakayama K."/>
        </authorList>
    </citation>
    <scope>NUCLEOTIDE SEQUENCE</scope>
</reference>
<protein>
    <recommendedName>
        <fullName evidence="4">Integrase, catalytic region, zinc finger, CCHC-type, peptidase aspartic, catalytic</fullName>
    </recommendedName>
</protein>